<dbReference type="OrthoDB" id="9782305at2"/>
<reference evidence="9 10" key="1">
    <citation type="submission" date="2017-10" db="EMBL/GenBank/DDBJ databases">
        <title>Sequencing the genomes of 1000 actinobacteria strains.</title>
        <authorList>
            <person name="Klenk H.-P."/>
        </authorList>
    </citation>
    <scope>NUCLEOTIDE SEQUENCE [LARGE SCALE GENOMIC DNA]</scope>
    <source>
        <strain evidence="9 10">DSM 20688</strain>
    </source>
</reference>
<evidence type="ECO:0000313" key="10">
    <source>
        <dbReference type="Proteomes" id="UP000221653"/>
    </source>
</evidence>
<protein>
    <submittedName>
        <fullName evidence="9">Iron complex transport system permease protein</fullName>
    </submittedName>
</protein>
<evidence type="ECO:0000256" key="4">
    <source>
        <dbReference type="ARBA" id="ARBA00022475"/>
    </source>
</evidence>
<comment type="similarity">
    <text evidence="2">Belongs to the binding-protein-dependent transport system permease family. FecCD subfamily.</text>
</comment>
<dbReference type="PANTHER" id="PTHR30472:SF1">
    <property type="entry name" value="FE(3+) DICITRATE TRANSPORT SYSTEM PERMEASE PROTEIN FECC-RELATED"/>
    <property type="match status" value="1"/>
</dbReference>
<dbReference type="InterPro" id="IPR000522">
    <property type="entry name" value="ABC_transptr_permease_BtuC"/>
</dbReference>
<keyword evidence="7 8" id="KW-0472">Membrane</keyword>
<evidence type="ECO:0000256" key="8">
    <source>
        <dbReference type="SAM" id="Phobius"/>
    </source>
</evidence>
<comment type="subcellular location">
    <subcellularLocation>
        <location evidence="1">Cell membrane</location>
        <topology evidence="1">Multi-pass membrane protein</topology>
    </subcellularLocation>
</comment>
<dbReference type="EMBL" id="PDJF01000001">
    <property type="protein sequence ID" value="PFG28257.1"/>
    <property type="molecule type" value="Genomic_DNA"/>
</dbReference>
<dbReference type="RefSeq" id="WP_048379553.1">
    <property type="nucleotide sequence ID" value="NZ_LDYE01000003.1"/>
</dbReference>
<feature type="transmembrane region" description="Helical" evidence="8">
    <location>
        <begin position="273"/>
        <end position="294"/>
    </location>
</feature>
<feature type="transmembrane region" description="Helical" evidence="8">
    <location>
        <begin position="144"/>
        <end position="167"/>
    </location>
</feature>
<feature type="transmembrane region" description="Helical" evidence="8">
    <location>
        <begin position="59"/>
        <end position="79"/>
    </location>
</feature>
<dbReference type="STRING" id="1724.GCA_001044175_01368"/>
<feature type="transmembrane region" description="Helical" evidence="8">
    <location>
        <begin position="191"/>
        <end position="215"/>
    </location>
</feature>
<keyword evidence="3" id="KW-0813">Transport</keyword>
<name>A0A2A9DNC7_9CORY</name>
<dbReference type="InterPro" id="IPR037294">
    <property type="entry name" value="ABC_BtuC-like"/>
</dbReference>
<dbReference type="SUPFAM" id="SSF81345">
    <property type="entry name" value="ABC transporter involved in vitamin B12 uptake, BtuC"/>
    <property type="match status" value="1"/>
</dbReference>
<organism evidence="9 10">
    <name type="scientific">Corynebacterium renale</name>
    <dbReference type="NCBI Taxonomy" id="1724"/>
    <lineage>
        <taxon>Bacteria</taxon>
        <taxon>Bacillati</taxon>
        <taxon>Actinomycetota</taxon>
        <taxon>Actinomycetes</taxon>
        <taxon>Mycobacteriales</taxon>
        <taxon>Corynebacteriaceae</taxon>
        <taxon>Corynebacterium</taxon>
    </lineage>
</organism>
<feature type="transmembrane region" description="Helical" evidence="8">
    <location>
        <begin position="91"/>
        <end position="113"/>
    </location>
</feature>
<dbReference type="Pfam" id="PF01032">
    <property type="entry name" value="FecCD"/>
    <property type="match status" value="1"/>
</dbReference>
<accession>A0A2A9DNC7</accession>
<dbReference type="GO" id="GO:0005886">
    <property type="term" value="C:plasma membrane"/>
    <property type="evidence" value="ECO:0007669"/>
    <property type="project" value="UniProtKB-SubCell"/>
</dbReference>
<gene>
    <name evidence="9" type="ORF">ATK06_1360</name>
</gene>
<dbReference type="PANTHER" id="PTHR30472">
    <property type="entry name" value="FERRIC ENTEROBACTIN TRANSPORT SYSTEM PERMEASE PROTEIN"/>
    <property type="match status" value="1"/>
</dbReference>
<evidence type="ECO:0000313" key="9">
    <source>
        <dbReference type="EMBL" id="PFG28257.1"/>
    </source>
</evidence>
<dbReference type="GO" id="GO:0033214">
    <property type="term" value="P:siderophore-iron import into cell"/>
    <property type="evidence" value="ECO:0007669"/>
    <property type="project" value="TreeGrafter"/>
</dbReference>
<feature type="transmembrane region" description="Helical" evidence="8">
    <location>
        <begin position="119"/>
        <end position="137"/>
    </location>
</feature>
<evidence type="ECO:0000256" key="7">
    <source>
        <dbReference type="ARBA" id="ARBA00023136"/>
    </source>
</evidence>
<feature type="transmembrane region" description="Helical" evidence="8">
    <location>
        <begin position="306"/>
        <end position="323"/>
    </location>
</feature>
<evidence type="ECO:0000256" key="2">
    <source>
        <dbReference type="ARBA" id="ARBA00007935"/>
    </source>
</evidence>
<comment type="caution">
    <text evidence="9">The sequence shown here is derived from an EMBL/GenBank/DDBJ whole genome shotgun (WGS) entry which is preliminary data.</text>
</comment>
<dbReference type="GO" id="GO:0022857">
    <property type="term" value="F:transmembrane transporter activity"/>
    <property type="evidence" value="ECO:0007669"/>
    <property type="project" value="InterPro"/>
</dbReference>
<evidence type="ECO:0000256" key="1">
    <source>
        <dbReference type="ARBA" id="ARBA00004651"/>
    </source>
</evidence>
<evidence type="ECO:0000256" key="5">
    <source>
        <dbReference type="ARBA" id="ARBA00022692"/>
    </source>
</evidence>
<dbReference type="Proteomes" id="UP000221653">
    <property type="component" value="Unassembled WGS sequence"/>
</dbReference>
<dbReference type="CDD" id="cd06550">
    <property type="entry name" value="TM_ABC_iron-siderophores_like"/>
    <property type="match status" value="1"/>
</dbReference>
<feature type="transmembrane region" description="Helical" evidence="8">
    <location>
        <begin position="235"/>
        <end position="261"/>
    </location>
</feature>
<evidence type="ECO:0000256" key="6">
    <source>
        <dbReference type="ARBA" id="ARBA00022989"/>
    </source>
</evidence>
<keyword evidence="5 8" id="KW-0812">Transmembrane</keyword>
<sequence length="330" mass="33963">MQVRQAPPRLVVGLSLFLVLLLVGSLFIGSRLVAPAGIWNALFSADDAELHGIVWNLRIPRTFLAAFAGASLAVAGLLAQAWTRNPLADPGFIGITSGASFMVACGMVTGWATTLGMRTVFALLGATFAAVVVLAVARRSTQPLTLILVGVGIDASLRAGATLIGLFSTDVLDAMRRWTVGSTFGRGTEDVALAGMGLAVGAVCAILAARPLDLLAMGEETSRALGSSPVVARRLAAAGVIILAGTATAATGPLAFVGFAAPHLMRRFCGPSVARLLAPTALLGANLVLLADVIGRVVMRPGELEMSIVLAIIGAPLLIYAVHRGVGWKR</sequence>
<dbReference type="AlphaFoldDB" id="A0A2A9DNC7"/>
<keyword evidence="4" id="KW-1003">Cell membrane</keyword>
<keyword evidence="6 8" id="KW-1133">Transmembrane helix</keyword>
<evidence type="ECO:0000256" key="3">
    <source>
        <dbReference type="ARBA" id="ARBA00022448"/>
    </source>
</evidence>
<keyword evidence="10" id="KW-1185">Reference proteome</keyword>
<proteinExistence type="inferred from homology"/>
<dbReference type="Gene3D" id="1.10.3470.10">
    <property type="entry name" value="ABC transporter involved in vitamin B12 uptake, BtuC"/>
    <property type="match status" value="1"/>
</dbReference>